<dbReference type="Pfam" id="PF03372">
    <property type="entry name" value="Exo_endo_phos"/>
    <property type="match status" value="1"/>
</dbReference>
<dbReference type="GO" id="GO:0046872">
    <property type="term" value="F:metal ion binding"/>
    <property type="evidence" value="ECO:0007669"/>
    <property type="project" value="UniProtKB-KW"/>
</dbReference>
<feature type="transmembrane region" description="Helical" evidence="9">
    <location>
        <begin position="39"/>
        <end position="64"/>
    </location>
</feature>
<evidence type="ECO:0000256" key="7">
    <source>
        <dbReference type="ARBA" id="ARBA00022842"/>
    </source>
</evidence>
<dbReference type="EMBL" id="MLJW01000053">
    <property type="protein sequence ID" value="OIR05070.1"/>
    <property type="molecule type" value="Genomic_DNA"/>
</dbReference>
<name>A0A1J5SYI0_9ZZZZ</name>
<evidence type="ECO:0000256" key="9">
    <source>
        <dbReference type="SAM" id="Phobius"/>
    </source>
</evidence>
<keyword evidence="5" id="KW-0227">DNA damage</keyword>
<dbReference type="GO" id="GO:0004519">
    <property type="term" value="F:endonuclease activity"/>
    <property type="evidence" value="ECO:0007669"/>
    <property type="project" value="UniProtKB-KW"/>
</dbReference>
<comment type="caution">
    <text evidence="11">The sequence shown here is derived from an EMBL/GenBank/DDBJ whole genome shotgun (WGS) entry which is preliminary data.</text>
</comment>
<keyword evidence="8" id="KW-0234">DNA repair</keyword>
<keyword evidence="11" id="KW-0269">Exonuclease</keyword>
<organism evidence="11">
    <name type="scientific">mine drainage metagenome</name>
    <dbReference type="NCBI Taxonomy" id="410659"/>
    <lineage>
        <taxon>unclassified sequences</taxon>
        <taxon>metagenomes</taxon>
        <taxon>ecological metagenomes</taxon>
    </lineage>
</organism>
<accession>A0A1J5SYI0</accession>
<feature type="domain" description="Endonuclease/exonuclease/phosphatase" evidence="10">
    <location>
        <begin position="108"/>
        <end position="365"/>
    </location>
</feature>
<dbReference type="GO" id="GO:0004527">
    <property type="term" value="F:exonuclease activity"/>
    <property type="evidence" value="ECO:0007669"/>
    <property type="project" value="UniProtKB-KW"/>
</dbReference>
<evidence type="ECO:0000256" key="1">
    <source>
        <dbReference type="ARBA" id="ARBA00001936"/>
    </source>
</evidence>
<feature type="transmembrane region" description="Helical" evidence="9">
    <location>
        <begin position="71"/>
        <end position="90"/>
    </location>
</feature>
<evidence type="ECO:0000256" key="8">
    <source>
        <dbReference type="ARBA" id="ARBA00023204"/>
    </source>
</evidence>
<evidence type="ECO:0000256" key="5">
    <source>
        <dbReference type="ARBA" id="ARBA00022763"/>
    </source>
</evidence>
<dbReference type="InterPro" id="IPR005135">
    <property type="entry name" value="Endo/exonuclease/phosphatase"/>
</dbReference>
<feature type="transmembrane region" description="Helical" evidence="9">
    <location>
        <begin position="12"/>
        <end position="33"/>
    </location>
</feature>
<protein>
    <submittedName>
        <fullName evidence="11">Endonuclease/exonuclease/phosphatase family protein</fullName>
    </submittedName>
</protein>
<evidence type="ECO:0000256" key="2">
    <source>
        <dbReference type="ARBA" id="ARBA00001946"/>
    </source>
</evidence>
<evidence type="ECO:0000256" key="6">
    <source>
        <dbReference type="ARBA" id="ARBA00022801"/>
    </source>
</evidence>
<keyword evidence="9" id="KW-0812">Transmembrane</keyword>
<keyword evidence="9" id="KW-1133">Transmembrane helix</keyword>
<keyword evidence="3" id="KW-0540">Nuclease</keyword>
<dbReference type="InterPro" id="IPR051547">
    <property type="entry name" value="TDP2-like"/>
</dbReference>
<sequence>MTAQKKSIFKKLFFIAGIIYSCVYLLACLTPYINPVKFWSLTFLALGFVYLFAGMIVLFLLSLIISRKTSLIFLLIIFAGFQNINSVFGFHSRKEFANEKNENSFRLLSWNVNYFGDCRKENDDPDNIRRQMFEFIQQSNPDVLCFQDFSNIIGKDFYSDINYIKDTLRYPYFYFAIDHTYNQSWAPTQYGSVMFSKFPFSDTGRIRFKGNLSEESFQFATIYFKGRPVKIINAHLHSMGIHAENASPREYNFLAADSGLIFHSSTFRKLKAFDKMHVEQAKLIKTELNKTDKPFIFCGDLNSVPSSFVYQHLSKGLSDAFLSTGFGFGGTYDSISPTLRIDVVLMNEKLKTIQHSSPHLHLSDHYPNLADIQLK</sequence>
<dbReference type="InterPro" id="IPR036691">
    <property type="entry name" value="Endo/exonu/phosph_ase_sf"/>
</dbReference>
<comment type="cofactor">
    <cofactor evidence="2">
        <name>Mg(2+)</name>
        <dbReference type="ChEBI" id="CHEBI:18420"/>
    </cofactor>
</comment>
<reference evidence="11" key="1">
    <citation type="submission" date="2016-10" db="EMBL/GenBank/DDBJ databases">
        <title>Sequence of Gallionella enrichment culture.</title>
        <authorList>
            <person name="Poehlein A."/>
            <person name="Muehling M."/>
            <person name="Daniel R."/>
        </authorList>
    </citation>
    <scope>NUCLEOTIDE SEQUENCE</scope>
</reference>
<evidence type="ECO:0000259" key="10">
    <source>
        <dbReference type="Pfam" id="PF03372"/>
    </source>
</evidence>
<evidence type="ECO:0000256" key="4">
    <source>
        <dbReference type="ARBA" id="ARBA00022723"/>
    </source>
</evidence>
<keyword evidence="9" id="KW-0472">Membrane</keyword>
<evidence type="ECO:0000313" key="11">
    <source>
        <dbReference type="EMBL" id="OIR05070.1"/>
    </source>
</evidence>
<dbReference type="PANTHER" id="PTHR15822:SF4">
    <property type="entry name" value="TYROSYL-DNA PHOSPHODIESTERASE 2"/>
    <property type="match status" value="1"/>
</dbReference>
<keyword evidence="11" id="KW-0255">Endonuclease</keyword>
<keyword evidence="4" id="KW-0479">Metal-binding</keyword>
<dbReference type="Gene3D" id="3.60.10.10">
    <property type="entry name" value="Endonuclease/exonuclease/phosphatase"/>
    <property type="match status" value="1"/>
</dbReference>
<keyword evidence="7" id="KW-0460">Magnesium</keyword>
<evidence type="ECO:0000256" key="3">
    <source>
        <dbReference type="ARBA" id="ARBA00022722"/>
    </source>
</evidence>
<proteinExistence type="predicted"/>
<gene>
    <name evidence="11" type="ORF">GALL_128860</name>
</gene>
<dbReference type="PANTHER" id="PTHR15822">
    <property type="entry name" value="TRAF AND TNF RECEPTOR-ASSOCIATED PROTEIN"/>
    <property type="match status" value="1"/>
</dbReference>
<dbReference type="GO" id="GO:0006281">
    <property type="term" value="P:DNA repair"/>
    <property type="evidence" value="ECO:0007669"/>
    <property type="project" value="UniProtKB-KW"/>
</dbReference>
<dbReference type="PROSITE" id="PS51257">
    <property type="entry name" value="PROKAR_LIPOPROTEIN"/>
    <property type="match status" value="1"/>
</dbReference>
<comment type="cofactor">
    <cofactor evidence="1">
        <name>Mn(2+)</name>
        <dbReference type="ChEBI" id="CHEBI:29035"/>
    </cofactor>
</comment>
<dbReference type="AlphaFoldDB" id="A0A1J5SYI0"/>
<dbReference type="SUPFAM" id="SSF56219">
    <property type="entry name" value="DNase I-like"/>
    <property type="match status" value="1"/>
</dbReference>
<keyword evidence="6" id="KW-0378">Hydrolase</keyword>